<reference evidence="3 4" key="1">
    <citation type="submission" date="2024-10" db="EMBL/GenBank/DDBJ databases">
        <authorList>
            <person name="Kim D."/>
        </authorList>
    </citation>
    <scope>NUCLEOTIDE SEQUENCE [LARGE SCALE GENOMIC DNA]</scope>
    <source>
        <strain evidence="3">BH-2024</strain>
    </source>
</reference>
<evidence type="ECO:0000256" key="2">
    <source>
        <dbReference type="SAM" id="SignalP"/>
    </source>
</evidence>
<dbReference type="AlphaFoldDB" id="A0ABD2HQR7"/>
<evidence type="ECO:0000313" key="4">
    <source>
        <dbReference type="Proteomes" id="UP001620626"/>
    </source>
</evidence>
<evidence type="ECO:0000313" key="3">
    <source>
        <dbReference type="EMBL" id="KAL3068098.1"/>
    </source>
</evidence>
<feature type="signal peptide" evidence="2">
    <location>
        <begin position="1"/>
        <end position="41"/>
    </location>
</feature>
<keyword evidence="4" id="KW-1185">Reference proteome</keyword>
<sequence>MSSRHVATAFASLSIASLSSPPPPMLLKFVPSLLLLSLVLSQRNNGQKSVRVRYPWIALKMGDGYGEKGHWQPKEMAKSLANRQTMRRGREREEQKQTKDNRNPMTNERLSRRKLVSTRYQSVFGQSKPLRGSEFVPINIDLYTGKLATSRRETFNWVPRGNIFLFPRQ</sequence>
<organism evidence="3 4">
    <name type="scientific">Heterodera trifolii</name>
    <dbReference type="NCBI Taxonomy" id="157864"/>
    <lineage>
        <taxon>Eukaryota</taxon>
        <taxon>Metazoa</taxon>
        <taxon>Ecdysozoa</taxon>
        <taxon>Nematoda</taxon>
        <taxon>Chromadorea</taxon>
        <taxon>Rhabditida</taxon>
        <taxon>Tylenchina</taxon>
        <taxon>Tylenchomorpha</taxon>
        <taxon>Tylenchoidea</taxon>
        <taxon>Heteroderidae</taxon>
        <taxon>Heteroderinae</taxon>
        <taxon>Heterodera</taxon>
    </lineage>
</organism>
<name>A0ABD2HQR7_9BILA</name>
<accession>A0ABD2HQR7</accession>
<feature type="compositionally biased region" description="Basic and acidic residues" evidence="1">
    <location>
        <begin position="88"/>
        <end position="102"/>
    </location>
</feature>
<protein>
    <submittedName>
        <fullName evidence="3">Uncharacterized protein</fullName>
    </submittedName>
</protein>
<keyword evidence="2" id="KW-0732">Signal</keyword>
<feature type="region of interest" description="Disordered" evidence="1">
    <location>
        <begin position="78"/>
        <end position="111"/>
    </location>
</feature>
<gene>
    <name evidence="3" type="ORF">niasHT_038088</name>
</gene>
<dbReference type="EMBL" id="JBICBT010001409">
    <property type="protein sequence ID" value="KAL3068098.1"/>
    <property type="molecule type" value="Genomic_DNA"/>
</dbReference>
<dbReference type="Proteomes" id="UP001620626">
    <property type="component" value="Unassembled WGS sequence"/>
</dbReference>
<comment type="caution">
    <text evidence="3">The sequence shown here is derived from an EMBL/GenBank/DDBJ whole genome shotgun (WGS) entry which is preliminary data.</text>
</comment>
<feature type="chain" id="PRO_5044836475" evidence="2">
    <location>
        <begin position="42"/>
        <end position="169"/>
    </location>
</feature>
<evidence type="ECO:0000256" key="1">
    <source>
        <dbReference type="SAM" id="MobiDB-lite"/>
    </source>
</evidence>
<proteinExistence type="predicted"/>